<evidence type="ECO:0000313" key="3">
    <source>
        <dbReference type="Proteomes" id="UP000027222"/>
    </source>
</evidence>
<reference evidence="3" key="1">
    <citation type="journal article" date="2014" name="Proc. Natl. Acad. Sci. U.S.A.">
        <title>Extensive sampling of basidiomycete genomes demonstrates inadequacy of the white-rot/brown-rot paradigm for wood decay fungi.</title>
        <authorList>
            <person name="Riley R."/>
            <person name="Salamov A.A."/>
            <person name="Brown D.W."/>
            <person name="Nagy L.G."/>
            <person name="Floudas D."/>
            <person name="Held B.W."/>
            <person name="Levasseur A."/>
            <person name="Lombard V."/>
            <person name="Morin E."/>
            <person name="Otillar R."/>
            <person name="Lindquist E.A."/>
            <person name="Sun H."/>
            <person name="LaButti K.M."/>
            <person name="Schmutz J."/>
            <person name="Jabbour D."/>
            <person name="Luo H."/>
            <person name="Baker S.E."/>
            <person name="Pisabarro A.G."/>
            <person name="Walton J.D."/>
            <person name="Blanchette R.A."/>
            <person name="Henrissat B."/>
            <person name="Martin F."/>
            <person name="Cullen D."/>
            <person name="Hibbett D.S."/>
            <person name="Grigoriev I.V."/>
        </authorList>
    </citation>
    <scope>NUCLEOTIDE SEQUENCE [LARGE SCALE GENOMIC DNA]</scope>
    <source>
        <strain evidence="3">CBS 339.88</strain>
    </source>
</reference>
<dbReference type="Proteomes" id="UP000027222">
    <property type="component" value="Unassembled WGS sequence"/>
</dbReference>
<name>A0A067SE76_GALM3</name>
<feature type="region of interest" description="Disordered" evidence="1">
    <location>
        <begin position="282"/>
        <end position="314"/>
    </location>
</feature>
<dbReference type="OrthoDB" id="3119524at2759"/>
<protein>
    <submittedName>
        <fullName evidence="2">Uncharacterized protein</fullName>
    </submittedName>
</protein>
<organism evidence="2 3">
    <name type="scientific">Galerina marginata (strain CBS 339.88)</name>
    <dbReference type="NCBI Taxonomy" id="685588"/>
    <lineage>
        <taxon>Eukaryota</taxon>
        <taxon>Fungi</taxon>
        <taxon>Dikarya</taxon>
        <taxon>Basidiomycota</taxon>
        <taxon>Agaricomycotina</taxon>
        <taxon>Agaricomycetes</taxon>
        <taxon>Agaricomycetidae</taxon>
        <taxon>Agaricales</taxon>
        <taxon>Agaricineae</taxon>
        <taxon>Strophariaceae</taxon>
        <taxon>Galerina</taxon>
    </lineage>
</organism>
<accession>A0A067SE76</accession>
<feature type="compositionally biased region" description="Basic and acidic residues" evidence="1">
    <location>
        <begin position="282"/>
        <end position="291"/>
    </location>
</feature>
<feature type="region of interest" description="Disordered" evidence="1">
    <location>
        <begin position="200"/>
        <end position="219"/>
    </location>
</feature>
<dbReference type="EMBL" id="KL142403">
    <property type="protein sequence ID" value="KDR69245.1"/>
    <property type="molecule type" value="Genomic_DNA"/>
</dbReference>
<sequence>MPTVPYFQRVGEKKWGVSPKASLFSLRDLTIGKVDMKQCTLGVGENRDFGTLSSDGEFVFSFATSDYRKNKEIAIDFYYKTKVVHRVTLIPSHSSVEDQVIIKDIDGETRSDKYLQLMKENVNIVIRVARTSDLSFSTYVNNEFISKVRSLAPKKMWKNKVTVASIGFSDSEREVIVTFAAFNEEFETTANNETQMIEPQHQEGAEGQQAESPEADREKAVEAREKAVEVKEKAVEVKEKAVGEQKKLLEESMKDVEERGKATARLEKVVAELQKSLEEKEKALEDREKTLNRGSGDGDVDTERKATSSSSVNPPDADIIKLSATVAWPRAIRHVLGASPADTLERRHDTLMQEWVLARGDDISSNAYDFFVYSHGVAWFKVVVENATQASLMLIMERHVVIMEVLA</sequence>
<dbReference type="HOGENOM" id="CLU_070623_0_0_1"/>
<evidence type="ECO:0000256" key="1">
    <source>
        <dbReference type="SAM" id="MobiDB-lite"/>
    </source>
</evidence>
<keyword evidence="3" id="KW-1185">Reference proteome</keyword>
<evidence type="ECO:0000313" key="2">
    <source>
        <dbReference type="EMBL" id="KDR69245.1"/>
    </source>
</evidence>
<gene>
    <name evidence="2" type="ORF">GALMADRAFT_215256</name>
</gene>
<proteinExistence type="predicted"/>
<dbReference type="AlphaFoldDB" id="A0A067SE76"/>